<name>A0A953M422_9BACT</name>
<dbReference type="InterPro" id="IPR036735">
    <property type="entry name" value="NGN_dom_sf"/>
</dbReference>
<evidence type="ECO:0000313" key="5">
    <source>
        <dbReference type="EMBL" id="MBZ0158526.1"/>
    </source>
</evidence>
<dbReference type="AlphaFoldDB" id="A0A953M422"/>
<dbReference type="SUPFAM" id="SSF82679">
    <property type="entry name" value="N-utilization substance G protein NusG, N-terminal domain"/>
    <property type="match status" value="1"/>
</dbReference>
<dbReference type="Gene3D" id="3.30.70.940">
    <property type="entry name" value="NusG, N-terminal domain"/>
    <property type="match status" value="1"/>
</dbReference>
<dbReference type="GO" id="GO:0031564">
    <property type="term" value="P:transcription antitermination"/>
    <property type="evidence" value="ECO:0007669"/>
    <property type="project" value="UniProtKB-KW"/>
</dbReference>
<dbReference type="NCBIfam" id="NF033644">
    <property type="entry name" value="antiterm_UpxY"/>
    <property type="match status" value="1"/>
</dbReference>
<gene>
    <name evidence="5" type="ORF">K8I29_20205</name>
</gene>
<accession>A0A953M422</accession>
<comment type="caution">
    <text evidence="5">The sequence shown here is derived from an EMBL/GenBank/DDBJ whole genome shotgun (WGS) entry which is preliminary data.</text>
</comment>
<evidence type="ECO:0000313" key="6">
    <source>
        <dbReference type="Proteomes" id="UP000705867"/>
    </source>
</evidence>
<sequence>MMTQRSAQDVVTENSGYTRKMVMTEGIKDELANSQFWFAVQVRSRHEFKVAEQLIRAGIDAFLPTFEKLSAWKDRRKKINFPLFPGYLFAHIEKEPAVLRAVIKTSGIVRFLGLIPGEPEIIPDDQINSLKRLMESKEELDPYPYLQNGRKYRIRRGPLAGVEGILIERLDCHRLVLSVDVLRQGVSLKVEAADIEAV</sequence>
<reference evidence="5" key="2">
    <citation type="submission" date="2021-08" db="EMBL/GenBank/DDBJ databases">
        <authorList>
            <person name="Dalcin Martins P."/>
        </authorList>
    </citation>
    <scope>NUCLEOTIDE SEQUENCE</scope>
    <source>
        <strain evidence="5">MAG_39</strain>
    </source>
</reference>
<protein>
    <submittedName>
        <fullName evidence="5">UpxY family transcription antiterminator</fullName>
    </submittedName>
</protein>
<evidence type="ECO:0000256" key="1">
    <source>
        <dbReference type="ARBA" id="ARBA00022814"/>
    </source>
</evidence>
<dbReference type="SMART" id="SM00738">
    <property type="entry name" value="NGN"/>
    <property type="match status" value="1"/>
</dbReference>
<dbReference type="EMBL" id="JAIOIV010000158">
    <property type="protein sequence ID" value="MBZ0158526.1"/>
    <property type="molecule type" value="Genomic_DNA"/>
</dbReference>
<dbReference type="PANTHER" id="PTHR30265">
    <property type="entry name" value="RHO-INTERACTING TRANSCRIPTION TERMINATION FACTOR NUSG"/>
    <property type="match status" value="1"/>
</dbReference>
<evidence type="ECO:0000256" key="3">
    <source>
        <dbReference type="ARBA" id="ARBA00023163"/>
    </source>
</evidence>
<feature type="domain" description="NusG-like N-terminal" evidence="4">
    <location>
        <begin position="34"/>
        <end position="134"/>
    </location>
</feature>
<dbReference type="GO" id="GO:0006354">
    <property type="term" value="P:DNA-templated transcription elongation"/>
    <property type="evidence" value="ECO:0007669"/>
    <property type="project" value="InterPro"/>
</dbReference>
<proteinExistence type="predicted"/>
<dbReference type="Pfam" id="PF02357">
    <property type="entry name" value="NusG"/>
    <property type="match status" value="1"/>
</dbReference>
<keyword evidence="2" id="KW-0805">Transcription regulation</keyword>
<organism evidence="5 6">
    <name type="scientific">Candidatus Nitrobium versatile</name>
    <dbReference type="NCBI Taxonomy" id="2884831"/>
    <lineage>
        <taxon>Bacteria</taxon>
        <taxon>Pseudomonadati</taxon>
        <taxon>Nitrospirota</taxon>
        <taxon>Nitrospiria</taxon>
        <taxon>Nitrospirales</taxon>
        <taxon>Nitrospiraceae</taxon>
        <taxon>Candidatus Nitrobium</taxon>
    </lineage>
</organism>
<dbReference type="Proteomes" id="UP000705867">
    <property type="component" value="Unassembled WGS sequence"/>
</dbReference>
<reference evidence="5" key="1">
    <citation type="journal article" date="2021" name="bioRxiv">
        <title>Unraveling nitrogen, sulfur and carbon metabolic pathways and microbial community transcriptional responses to substrate deprivation and toxicity stresses in a bioreactor mimicking anoxic brackish coastal sediment conditions.</title>
        <authorList>
            <person name="Martins P.D."/>
            <person name="Echeveste M.J."/>
            <person name="Arshad A."/>
            <person name="Kurth J."/>
            <person name="Ouboter H."/>
            <person name="Jetten M.S.M."/>
            <person name="Welte C.U."/>
        </authorList>
    </citation>
    <scope>NUCLEOTIDE SEQUENCE</scope>
    <source>
        <strain evidence="5">MAG_39</strain>
    </source>
</reference>
<keyword evidence="1" id="KW-0889">Transcription antitermination</keyword>
<dbReference type="InterPro" id="IPR006645">
    <property type="entry name" value="NGN-like_dom"/>
</dbReference>
<evidence type="ECO:0000256" key="2">
    <source>
        <dbReference type="ARBA" id="ARBA00023015"/>
    </source>
</evidence>
<evidence type="ECO:0000259" key="4">
    <source>
        <dbReference type="SMART" id="SM00738"/>
    </source>
</evidence>
<keyword evidence="3" id="KW-0804">Transcription</keyword>
<dbReference type="PANTHER" id="PTHR30265:SF4">
    <property type="entry name" value="KOW MOTIF FAMILY PROTEIN, EXPRESSED"/>
    <property type="match status" value="1"/>
</dbReference>
<dbReference type="InterPro" id="IPR043425">
    <property type="entry name" value="NusG-like"/>
</dbReference>